<comment type="caution">
    <text evidence="1">The sequence shown here is derived from an EMBL/GenBank/DDBJ whole genome shotgun (WGS) entry which is preliminary data.</text>
</comment>
<evidence type="ECO:0000313" key="1">
    <source>
        <dbReference type="EMBL" id="KAK4506085.1"/>
    </source>
</evidence>
<evidence type="ECO:0008006" key="3">
    <source>
        <dbReference type="Google" id="ProtNLM"/>
    </source>
</evidence>
<accession>A0ABR0EYE0</accession>
<dbReference type="Proteomes" id="UP001305779">
    <property type="component" value="Unassembled WGS sequence"/>
</dbReference>
<name>A0ABR0EYE0_ZASCE</name>
<dbReference type="EMBL" id="JAXOVC010000002">
    <property type="protein sequence ID" value="KAK4506085.1"/>
    <property type="molecule type" value="Genomic_DNA"/>
</dbReference>
<evidence type="ECO:0000313" key="2">
    <source>
        <dbReference type="Proteomes" id="UP001305779"/>
    </source>
</evidence>
<protein>
    <recommendedName>
        <fullName evidence="3">F-box domain-containing protein</fullName>
    </recommendedName>
</protein>
<organism evidence="1 2">
    <name type="scientific">Zasmidium cellare</name>
    <name type="common">Wine cellar mold</name>
    <name type="synonym">Racodium cellare</name>
    <dbReference type="NCBI Taxonomy" id="395010"/>
    <lineage>
        <taxon>Eukaryota</taxon>
        <taxon>Fungi</taxon>
        <taxon>Dikarya</taxon>
        <taxon>Ascomycota</taxon>
        <taxon>Pezizomycotina</taxon>
        <taxon>Dothideomycetes</taxon>
        <taxon>Dothideomycetidae</taxon>
        <taxon>Mycosphaerellales</taxon>
        <taxon>Mycosphaerellaceae</taxon>
        <taxon>Zasmidium</taxon>
    </lineage>
</organism>
<reference evidence="1 2" key="1">
    <citation type="journal article" date="2023" name="G3 (Bethesda)">
        <title>A chromosome-level genome assembly of Zasmidium syzygii isolated from banana leaves.</title>
        <authorList>
            <person name="van Westerhoven A.C."/>
            <person name="Mehrabi R."/>
            <person name="Talebi R."/>
            <person name="Steentjes M.B.F."/>
            <person name="Corcolon B."/>
            <person name="Chong P.A."/>
            <person name="Kema G.H.J."/>
            <person name="Seidl M.F."/>
        </authorList>
    </citation>
    <scope>NUCLEOTIDE SEQUENCE [LARGE SCALE GENOMIC DNA]</scope>
    <source>
        <strain evidence="1 2">P124</strain>
    </source>
</reference>
<keyword evidence="2" id="KW-1185">Reference proteome</keyword>
<gene>
    <name evidence="1" type="ORF">PRZ48_004050</name>
</gene>
<proteinExistence type="predicted"/>
<sequence length="390" mass="44554">MSEQALQEPAILHLIFLHLNLNQPSLLQAQKVCRTWRKTILTSKTLLKVLSLHPRIPAHATAQEDTDPSTLDPLLSDIFLSFLNWGPQSWDGHRGNTGPWIWTAEKNWTSDLSKYEKFRYPEASWRKMLPWNDPPPTQLQVHVEGSQGGTVARLNFDNETTWLTMGLLWDIVENAWFRGEPWWLSRVDLEGPGKQQLWRRSGPIPASAKVSHEVQKAAERRPGRINLNLTIDDRSAEERTVARDKAVAEYRATVKKIEGRWFKPCGTKPRRVTACDLHVFTDEFHVEGGKAFRDVQWDEIWKYEIEKEEEDQEVVEVQRPRKKGLRRLLGRPAAYATGPQQGYPLPQGYAVPQGYVLAPRPPKQRGCKTKIAGSIGLLTSLVNRARLGLA</sequence>